<reference evidence="2 3" key="1">
    <citation type="submission" date="2018-08" db="EMBL/GenBank/DDBJ databases">
        <title>A genome reference for cultivated species of the human gut microbiota.</title>
        <authorList>
            <person name="Zou Y."/>
            <person name="Xue W."/>
            <person name="Luo G."/>
        </authorList>
    </citation>
    <scope>NUCLEOTIDE SEQUENCE [LARGE SCALE GENOMIC DNA]</scope>
    <source>
        <strain evidence="2 3">AF25-15</strain>
    </source>
</reference>
<evidence type="ECO:0000313" key="2">
    <source>
        <dbReference type="EMBL" id="RGR53319.1"/>
    </source>
</evidence>
<dbReference type="EMBL" id="QRUJ01000013">
    <property type="protein sequence ID" value="RGR53319.1"/>
    <property type="molecule type" value="Genomic_DNA"/>
</dbReference>
<dbReference type="InterPro" id="IPR029063">
    <property type="entry name" value="SAM-dependent_MTases_sf"/>
</dbReference>
<keyword evidence="2" id="KW-0489">Methyltransferase</keyword>
<dbReference type="SUPFAM" id="SSF53335">
    <property type="entry name" value="S-adenosyl-L-methionine-dependent methyltransferases"/>
    <property type="match status" value="1"/>
</dbReference>
<dbReference type="Gene3D" id="3.40.50.150">
    <property type="entry name" value="Vaccinia Virus protein VP39"/>
    <property type="match status" value="1"/>
</dbReference>
<protein>
    <submittedName>
        <fullName evidence="2">Class I SAM-dependent methyltransferase</fullName>
    </submittedName>
</protein>
<proteinExistence type="predicted"/>
<dbReference type="Pfam" id="PF13847">
    <property type="entry name" value="Methyltransf_31"/>
    <property type="match status" value="1"/>
</dbReference>
<gene>
    <name evidence="2" type="ORF">DWY38_11500</name>
</gene>
<dbReference type="InterPro" id="IPR025714">
    <property type="entry name" value="Methyltranfer_dom"/>
</dbReference>
<dbReference type="CDD" id="cd02440">
    <property type="entry name" value="AdoMet_MTases"/>
    <property type="match status" value="1"/>
</dbReference>
<feature type="domain" description="Methyltransferase" evidence="1">
    <location>
        <begin position="54"/>
        <end position="160"/>
    </location>
</feature>
<evidence type="ECO:0000313" key="3">
    <source>
        <dbReference type="Proteomes" id="UP000266066"/>
    </source>
</evidence>
<evidence type="ECO:0000259" key="1">
    <source>
        <dbReference type="Pfam" id="PF13847"/>
    </source>
</evidence>
<sequence>MEVAMSDNHWQITYPQGMIKYVDFFRNELFQYEIYDAVVQKYINKYANIEVNKLCALGCGTGRHEVQLKRMGYEIIGVERNRESFPVIEAVFRENGVEPISLVEADFFDFELLKKKLKSQHFDCITLLFVPLSIEDTVKLVDIFEYFLKPGGLFISNQFIGYEEGFTPNITLCDNDYAENPLQKDLPYKEREYCVRLNTYKYKKNLIDWTAVYIFTDENGVVRMERDHDIIDVLLKDEYGSRLKSTNSSMELLPLYEVNEISTDANMPKTKDCIVAWRKKN</sequence>
<dbReference type="GO" id="GO:0008168">
    <property type="term" value="F:methyltransferase activity"/>
    <property type="evidence" value="ECO:0007669"/>
    <property type="project" value="UniProtKB-KW"/>
</dbReference>
<accession>A0A395UWS3</accession>
<dbReference type="GO" id="GO:0032259">
    <property type="term" value="P:methylation"/>
    <property type="evidence" value="ECO:0007669"/>
    <property type="project" value="UniProtKB-KW"/>
</dbReference>
<dbReference type="Proteomes" id="UP000266066">
    <property type="component" value="Unassembled WGS sequence"/>
</dbReference>
<organism evidence="2 3">
    <name type="scientific">Agathobacter rectalis</name>
    <dbReference type="NCBI Taxonomy" id="39491"/>
    <lineage>
        <taxon>Bacteria</taxon>
        <taxon>Bacillati</taxon>
        <taxon>Bacillota</taxon>
        <taxon>Clostridia</taxon>
        <taxon>Lachnospirales</taxon>
        <taxon>Lachnospiraceae</taxon>
        <taxon>Agathobacter</taxon>
    </lineage>
</organism>
<name>A0A395UWS3_9FIRM</name>
<comment type="caution">
    <text evidence="2">The sequence shown here is derived from an EMBL/GenBank/DDBJ whole genome shotgun (WGS) entry which is preliminary data.</text>
</comment>
<keyword evidence="2" id="KW-0808">Transferase</keyword>
<dbReference type="AlphaFoldDB" id="A0A395UWS3"/>